<keyword evidence="3" id="KW-0540">Nuclease</keyword>
<dbReference type="Proteomes" id="UP000220251">
    <property type="component" value="Unassembled WGS sequence"/>
</dbReference>
<proteinExistence type="predicted"/>
<keyword evidence="3" id="KW-0255">Endonuclease</keyword>
<protein>
    <submittedName>
        <fullName evidence="3">Restriction endonuclease</fullName>
    </submittedName>
</protein>
<dbReference type="Gene3D" id="3.40.1350.10">
    <property type="match status" value="1"/>
</dbReference>
<dbReference type="SUPFAM" id="SSF52980">
    <property type="entry name" value="Restriction endonuclease-like"/>
    <property type="match status" value="1"/>
</dbReference>
<dbReference type="InterPro" id="IPR011335">
    <property type="entry name" value="Restrct_endonuc-II-like"/>
</dbReference>
<dbReference type="InterPro" id="IPR025745">
    <property type="entry name" value="Mrr-like_N_dom"/>
</dbReference>
<reference evidence="4" key="1">
    <citation type="submission" date="2015-06" db="EMBL/GenBank/DDBJ databases">
        <authorList>
            <person name="Bertelli C."/>
        </authorList>
    </citation>
    <scope>NUCLEOTIDE SEQUENCE [LARGE SCALE GENOMIC DNA]</scope>
    <source>
        <strain evidence="4">CRIB-30</strain>
    </source>
</reference>
<gene>
    <name evidence="3" type="ORF">ELAC_1866</name>
</gene>
<dbReference type="AlphaFoldDB" id="A0A0H5DR80"/>
<dbReference type="PANTHER" id="PTHR30015">
    <property type="entry name" value="MRR RESTRICTION SYSTEM PROTEIN"/>
    <property type="match status" value="1"/>
</dbReference>
<dbReference type="EMBL" id="CWGJ01000026">
    <property type="protein sequence ID" value="CRX39191.1"/>
    <property type="molecule type" value="Genomic_DNA"/>
</dbReference>
<name>A0A0H5DR80_9BACT</name>
<feature type="domain" description="Restriction system protein Mrr-like N-terminal" evidence="2">
    <location>
        <begin position="6"/>
        <end position="91"/>
    </location>
</feature>
<dbReference type="Pfam" id="PF14338">
    <property type="entry name" value="Mrr_N"/>
    <property type="match status" value="1"/>
</dbReference>
<keyword evidence="4" id="KW-1185">Reference proteome</keyword>
<feature type="domain" description="Restriction endonuclease type IV Mrr" evidence="1">
    <location>
        <begin position="164"/>
        <end position="284"/>
    </location>
</feature>
<dbReference type="RefSeq" id="WP_098039056.1">
    <property type="nucleotide sequence ID" value="NZ_CWGJ01000026.1"/>
</dbReference>
<dbReference type="GO" id="GO:0003677">
    <property type="term" value="F:DNA binding"/>
    <property type="evidence" value="ECO:0007669"/>
    <property type="project" value="InterPro"/>
</dbReference>
<dbReference type="InterPro" id="IPR011856">
    <property type="entry name" value="tRNA_endonuc-like_dom_sf"/>
</dbReference>
<dbReference type="Pfam" id="PF04471">
    <property type="entry name" value="Mrr_cat"/>
    <property type="match status" value="1"/>
</dbReference>
<sequence>MSIPDYQTCMLPLLRLSAQKKELSMGEAVDIISDQFKLSEEQKKQLLPSGSQRVIANRIGWAKTYLLKAGLLTSPKRGVITPTEEGLRILAKQPEKLNLELLSQYPSFQQFKKRSNAKEYLSPQSDSKATPCNEEFETPDESLAKIYRTCKAATLDELLTKILSCSFSFFEQLVIDLLLKLGYGGSREDAGMALGKSGDEGLDGVINEDRLGLSVIYLQAKRWKSDSVVGRPEIQKFAGALLGKNAPKGIFITTSSFSKEARDYASSLSSKIILIDGKELLDLMWEVDLGLYTTESYSLKKLDLDYLSEN</sequence>
<dbReference type="GO" id="GO:0009307">
    <property type="term" value="P:DNA restriction-modification system"/>
    <property type="evidence" value="ECO:0007669"/>
    <property type="project" value="InterPro"/>
</dbReference>
<dbReference type="GO" id="GO:0015666">
    <property type="term" value="F:restriction endodeoxyribonuclease activity"/>
    <property type="evidence" value="ECO:0007669"/>
    <property type="project" value="TreeGrafter"/>
</dbReference>
<dbReference type="OrthoDB" id="9803736at2"/>
<organism evidence="3 4">
    <name type="scientific">Estrella lausannensis</name>
    <dbReference type="NCBI Taxonomy" id="483423"/>
    <lineage>
        <taxon>Bacteria</taxon>
        <taxon>Pseudomonadati</taxon>
        <taxon>Chlamydiota</taxon>
        <taxon>Chlamydiia</taxon>
        <taxon>Parachlamydiales</taxon>
        <taxon>Candidatus Criblamydiaceae</taxon>
        <taxon>Estrella</taxon>
    </lineage>
</organism>
<keyword evidence="3" id="KW-0378">Hydrolase</keyword>
<evidence type="ECO:0000313" key="4">
    <source>
        <dbReference type="Proteomes" id="UP000220251"/>
    </source>
</evidence>
<accession>A0A0H5DR80</accession>
<dbReference type="PANTHER" id="PTHR30015:SF7">
    <property type="entry name" value="TYPE IV METHYL-DIRECTED RESTRICTION ENZYME ECOKMRR"/>
    <property type="match status" value="1"/>
</dbReference>
<evidence type="ECO:0000259" key="1">
    <source>
        <dbReference type="Pfam" id="PF04471"/>
    </source>
</evidence>
<dbReference type="InterPro" id="IPR007560">
    <property type="entry name" value="Restrct_endonuc_IV_Mrr"/>
</dbReference>
<dbReference type="InterPro" id="IPR052906">
    <property type="entry name" value="Type_IV_Methyl-Rstrct_Enzyme"/>
</dbReference>
<evidence type="ECO:0000259" key="2">
    <source>
        <dbReference type="Pfam" id="PF14338"/>
    </source>
</evidence>
<evidence type="ECO:0000313" key="3">
    <source>
        <dbReference type="EMBL" id="CRX39191.1"/>
    </source>
</evidence>